<dbReference type="EMBL" id="VOFY01000020">
    <property type="protein sequence ID" value="KAA8582062.1"/>
    <property type="molecule type" value="Genomic_DNA"/>
</dbReference>
<comment type="caution">
    <text evidence="2">The sequence shown here is derived from an EMBL/GenBank/DDBJ whole genome shotgun (WGS) entry which is preliminary data.</text>
</comment>
<gene>
    <name evidence="2" type="ORF">FQN60_008802</name>
</gene>
<feature type="region of interest" description="Disordered" evidence="1">
    <location>
        <begin position="70"/>
        <end position="104"/>
    </location>
</feature>
<proteinExistence type="predicted"/>
<reference evidence="2 3" key="1">
    <citation type="submission" date="2019-08" db="EMBL/GenBank/DDBJ databases">
        <title>A chromosome-level genome assembly, high-density linkage maps, and genome scans reveal the genomic architecture of hybrid incompatibilities underlying speciation via character displacement in darters (Percidae: Etheostominae).</title>
        <authorList>
            <person name="Moran R.L."/>
            <person name="Catchen J.M."/>
            <person name="Fuller R.C."/>
        </authorList>
    </citation>
    <scope>NUCLEOTIDE SEQUENCE [LARGE SCALE GENOMIC DNA]</scope>
    <source>
        <strain evidence="2">EspeVRDwgs_2016</strain>
        <tissue evidence="2">Muscle</tissue>
    </source>
</reference>
<dbReference type="AlphaFoldDB" id="A0A5J5CJN7"/>
<accession>A0A5J5CJN7</accession>
<evidence type="ECO:0000313" key="3">
    <source>
        <dbReference type="Proteomes" id="UP000327493"/>
    </source>
</evidence>
<evidence type="ECO:0000313" key="2">
    <source>
        <dbReference type="EMBL" id="KAA8582062.1"/>
    </source>
</evidence>
<organism evidence="2 3">
    <name type="scientific">Etheostoma spectabile</name>
    <name type="common">orangethroat darter</name>
    <dbReference type="NCBI Taxonomy" id="54343"/>
    <lineage>
        <taxon>Eukaryota</taxon>
        <taxon>Metazoa</taxon>
        <taxon>Chordata</taxon>
        <taxon>Craniata</taxon>
        <taxon>Vertebrata</taxon>
        <taxon>Euteleostomi</taxon>
        <taxon>Actinopterygii</taxon>
        <taxon>Neopterygii</taxon>
        <taxon>Teleostei</taxon>
        <taxon>Neoteleostei</taxon>
        <taxon>Acanthomorphata</taxon>
        <taxon>Eupercaria</taxon>
        <taxon>Perciformes</taxon>
        <taxon>Percoidei</taxon>
        <taxon>Percidae</taxon>
        <taxon>Etheostomatinae</taxon>
        <taxon>Etheostoma</taxon>
    </lineage>
</organism>
<protein>
    <submittedName>
        <fullName evidence="2">Uncharacterized protein</fullName>
    </submittedName>
</protein>
<dbReference type="Proteomes" id="UP000327493">
    <property type="component" value="Chromosome 20"/>
</dbReference>
<sequence length="227" mass="24580">MILDTMYKVAICNWLQERERDVPRFINARRRIVQPMIDQSNRAVSQGAAYSPEGQPMGSFVLDGQQHMGIRPAASNPPGVHITKQVGPDPIPDPGPPGSSRTPCSHFPLPKVQASGTAMFPYSSLPGMPGEYVPQSGPMGMSMAPPTYTNPHQMTSHPSQLRHGPPLHAYLPDHPHAHHPHHHPHHAMLMHGGPSSLPGMTMSAQRPPLLTPIDPSTGGQGLDIHAQ</sequence>
<evidence type="ECO:0000256" key="1">
    <source>
        <dbReference type="SAM" id="MobiDB-lite"/>
    </source>
</evidence>
<dbReference type="Gene3D" id="1.10.10.60">
    <property type="entry name" value="Homeodomain-like"/>
    <property type="match status" value="1"/>
</dbReference>
<feature type="region of interest" description="Disordered" evidence="1">
    <location>
        <begin position="205"/>
        <end position="227"/>
    </location>
</feature>
<name>A0A5J5CJN7_9PERO</name>
<keyword evidence="3" id="KW-1185">Reference proteome</keyword>